<dbReference type="OrthoDB" id="2015333at2759"/>
<proteinExistence type="predicted"/>
<dbReference type="AlphaFoldDB" id="A0A9P0Z1F8"/>
<accession>A0A9P0Z1F8</accession>
<evidence type="ECO:0000313" key="1">
    <source>
        <dbReference type="EMBL" id="CAH9082965.1"/>
    </source>
</evidence>
<name>A0A9P0Z1F8_CUSEU</name>
<sequence>MYTCYAFDEAVLLDYSIHEMLKVLSDEDEDHMEDKYIDGLLCFTTSNGCQTRSSFLQSAIFSISIWCDSMLQDYHLHFAEKPHLLKEVMNMQMMVEAHSFESCDKLRTSVQHKWRM</sequence>
<gene>
    <name evidence="1" type="ORF">CEURO_LOCUS8480</name>
</gene>
<protein>
    <submittedName>
        <fullName evidence="1">Uncharacterized protein</fullName>
    </submittedName>
</protein>
<reference evidence="1" key="1">
    <citation type="submission" date="2022-07" db="EMBL/GenBank/DDBJ databases">
        <authorList>
            <person name="Macas J."/>
            <person name="Novak P."/>
            <person name="Neumann P."/>
        </authorList>
    </citation>
    <scope>NUCLEOTIDE SEQUENCE</scope>
</reference>
<comment type="caution">
    <text evidence="1">The sequence shown here is derived from an EMBL/GenBank/DDBJ whole genome shotgun (WGS) entry which is preliminary data.</text>
</comment>
<organism evidence="1 2">
    <name type="scientific">Cuscuta europaea</name>
    <name type="common">European dodder</name>
    <dbReference type="NCBI Taxonomy" id="41803"/>
    <lineage>
        <taxon>Eukaryota</taxon>
        <taxon>Viridiplantae</taxon>
        <taxon>Streptophyta</taxon>
        <taxon>Embryophyta</taxon>
        <taxon>Tracheophyta</taxon>
        <taxon>Spermatophyta</taxon>
        <taxon>Magnoliopsida</taxon>
        <taxon>eudicotyledons</taxon>
        <taxon>Gunneridae</taxon>
        <taxon>Pentapetalae</taxon>
        <taxon>asterids</taxon>
        <taxon>lamiids</taxon>
        <taxon>Solanales</taxon>
        <taxon>Convolvulaceae</taxon>
        <taxon>Cuscuteae</taxon>
        <taxon>Cuscuta</taxon>
        <taxon>Cuscuta subgen. Cuscuta</taxon>
    </lineage>
</organism>
<keyword evidence="2" id="KW-1185">Reference proteome</keyword>
<evidence type="ECO:0000313" key="2">
    <source>
        <dbReference type="Proteomes" id="UP001152484"/>
    </source>
</evidence>
<dbReference type="EMBL" id="CAMAPE010000016">
    <property type="protein sequence ID" value="CAH9082965.1"/>
    <property type="molecule type" value="Genomic_DNA"/>
</dbReference>
<dbReference type="Proteomes" id="UP001152484">
    <property type="component" value="Unassembled WGS sequence"/>
</dbReference>